<gene>
    <name evidence="4" type="ORF">SI65_02629</name>
</gene>
<dbReference type="Gene3D" id="3.50.50.60">
    <property type="entry name" value="FAD/NAD(P)-binding domain"/>
    <property type="match status" value="1"/>
</dbReference>
<comment type="caution">
    <text evidence="4">The sequence shown here is derived from an EMBL/GenBank/DDBJ whole genome shotgun (WGS) entry which is preliminary data.</text>
</comment>
<evidence type="ECO:0000313" key="5">
    <source>
        <dbReference type="Proteomes" id="UP000094569"/>
    </source>
</evidence>
<keyword evidence="5" id="KW-1185">Reference proteome</keyword>
<keyword evidence="2" id="KW-0560">Oxidoreductase</keyword>
<dbReference type="PANTHER" id="PTHR13789:SF172">
    <property type="entry name" value="HYDROXYLASE, PUTATIVE (AFU_ORTHOLOGUE AFUA_1G12410)-RELATED"/>
    <property type="match status" value="1"/>
</dbReference>
<dbReference type="STRING" id="573508.A0A1E3BLF9"/>
<keyword evidence="3" id="KW-0503">Monooxygenase</keyword>
<evidence type="ECO:0008006" key="6">
    <source>
        <dbReference type="Google" id="ProtNLM"/>
    </source>
</evidence>
<dbReference type="GO" id="GO:0004497">
    <property type="term" value="F:monooxygenase activity"/>
    <property type="evidence" value="ECO:0007669"/>
    <property type="project" value="UniProtKB-KW"/>
</dbReference>
<evidence type="ECO:0000256" key="3">
    <source>
        <dbReference type="ARBA" id="ARBA00023033"/>
    </source>
</evidence>
<evidence type="ECO:0000256" key="2">
    <source>
        <dbReference type="ARBA" id="ARBA00023002"/>
    </source>
</evidence>
<sequence>MQEDWQLRFPSAALAKVTIYERADYAGDAGSSINCGANGSQWLENWGVNIARGKPVIIEKLIRHDKGTGDVQDVVGLSNYIEQWGYQAYYNFYLMDMYAMLMECATGPGKGEPCALRLHHACASVDYDTGRVTFSNGVTATHDLIVGADGIGVIRRPPHLGIFPEKKRATSTSYHCIIPTSEIHRLNLPTPPRNALEYWGGQGLDKIIAAACRNGDIHSLYTFFPITNSSSSGEGWNLAGTREQLQAPFSKLDPTLKALFDHAVDIKP</sequence>
<dbReference type="Proteomes" id="UP000094569">
    <property type="component" value="Unassembled WGS sequence"/>
</dbReference>
<reference evidence="4 5" key="1">
    <citation type="journal article" date="2016" name="BMC Genomics">
        <title>Comparative genomic and transcriptomic analyses of the Fuzhuan brick tea-fermentation fungus Aspergillus cristatus.</title>
        <authorList>
            <person name="Ge Y."/>
            <person name="Wang Y."/>
            <person name="Liu Y."/>
            <person name="Tan Y."/>
            <person name="Ren X."/>
            <person name="Zhang X."/>
            <person name="Hyde K.D."/>
            <person name="Liu Y."/>
            <person name="Liu Z."/>
        </authorList>
    </citation>
    <scope>NUCLEOTIDE SEQUENCE [LARGE SCALE GENOMIC DNA]</scope>
    <source>
        <strain evidence="4 5">GZAAS20.1005</strain>
    </source>
</reference>
<dbReference type="OrthoDB" id="9993796at2759"/>
<organism evidence="4 5">
    <name type="scientific">Aspergillus cristatus</name>
    <name type="common">Chinese Fuzhuan brick tea-fermentation fungus</name>
    <name type="synonym">Eurotium cristatum</name>
    <dbReference type="NCBI Taxonomy" id="573508"/>
    <lineage>
        <taxon>Eukaryota</taxon>
        <taxon>Fungi</taxon>
        <taxon>Dikarya</taxon>
        <taxon>Ascomycota</taxon>
        <taxon>Pezizomycotina</taxon>
        <taxon>Eurotiomycetes</taxon>
        <taxon>Eurotiomycetidae</taxon>
        <taxon>Eurotiales</taxon>
        <taxon>Aspergillaceae</taxon>
        <taxon>Aspergillus</taxon>
        <taxon>Aspergillus subgen. Aspergillus</taxon>
    </lineage>
</organism>
<protein>
    <recommendedName>
        <fullName evidence="6">FAD-binding domain-containing protein</fullName>
    </recommendedName>
</protein>
<dbReference type="AlphaFoldDB" id="A0A1E3BLF9"/>
<dbReference type="EMBL" id="JXNT01000002">
    <property type="protein sequence ID" value="ODM21785.1"/>
    <property type="molecule type" value="Genomic_DNA"/>
</dbReference>
<dbReference type="InterPro" id="IPR050493">
    <property type="entry name" value="FAD-dep_Monooxygenase_BioMet"/>
</dbReference>
<dbReference type="SUPFAM" id="SSF51905">
    <property type="entry name" value="FAD/NAD(P)-binding domain"/>
    <property type="match status" value="1"/>
</dbReference>
<comment type="similarity">
    <text evidence="1">Belongs to the paxM FAD-dependent monooxygenase family.</text>
</comment>
<evidence type="ECO:0000313" key="4">
    <source>
        <dbReference type="EMBL" id="ODM21785.1"/>
    </source>
</evidence>
<accession>A0A1E3BLF9</accession>
<dbReference type="InterPro" id="IPR036188">
    <property type="entry name" value="FAD/NAD-bd_sf"/>
</dbReference>
<dbReference type="VEuPathDB" id="FungiDB:SI65_02629"/>
<evidence type="ECO:0000256" key="1">
    <source>
        <dbReference type="ARBA" id="ARBA00007992"/>
    </source>
</evidence>
<proteinExistence type="inferred from homology"/>
<name>A0A1E3BLF9_ASPCR</name>
<dbReference type="PANTHER" id="PTHR13789">
    <property type="entry name" value="MONOOXYGENASE"/>
    <property type="match status" value="1"/>
</dbReference>